<protein>
    <recommendedName>
        <fullName evidence="5">3-phenylpropionate/cinnamic acid dioxygenase subunit beta</fullName>
    </recommendedName>
</protein>
<evidence type="ECO:0000256" key="2">
    <source>
        <dbReference type="ARBA" id="ARBA00023002"/>
    </source>
</evidence>
<dbReference type="EMBL" id="JLXW01000001">
    <property type="protein sequence ID" value="KBZ69327.1"/>
    <property type="molecule type" value="Genomic_DNA"/>
</dbReference>
<name>A0A051UJH3_9MYCO</name>
<dbReference type="Proteomes" id="UP000025947">
    <property type="component" value="Unassembled WGS sequence"/>
</dbReference>
<keyword evidence="4" id="KW-1185">Reference proteome</keyword>
<dbReference type="RefSeq" id="WP_044482905.1">
    <property type="nucleotide sequence ID" value="NZ_KK328284.1"/>
</dbReference>
<dbReference type="HOGENOM" id="CLU_102527_1_1_11"/>
<comment type="caution">
    <text evidence="3">The sequence shown here is derived from an EMBL/GenBank/DDBJ whole genome shotgun (WGS) entry which is preliminary data.</text>
</comment>
<dbReference type="NCBIfam" id="NF007479">
    <property type="entry name" value="PRK10069.1"/>
    <property type="match status" value="1"/>
</dbReference>
<evidence type="ECO:0008006" key="5">
    <source>
        <dbReference type="Google" id="ProtNLM"/>
    </source>
</evidence>
<evidence type="ECO:0000313" key="3">
    <source>
        <dbReference type="EMBL" id="KBZ69327.1"/>
    </source>
</evidence>
<evidence type="ECO:0000313" key="4">
    <source>
        <dbReference type="Proteomes" id="UP000025947"/>
    </source>
</evidence>
<proteinExistence type="inferred from homology"/>
<sequence length="177" mass="20258">MTVQADPAARAGRVSAELQHAVEQFFYYEADLLDTGRLREWLELVDEDIEYQVGTRPTVEAGMEDSVPPSLAFEDDKQSLTWRAKRLETGMAWAEEPPSRTRYLITNVRITPTGDTYLVRSNFVLYRNRLETMEHLLVGSRKDILRPQPADPGFVILRRAVTLDQNVVLSNNLSMLF</sequence>
<dbReference type="CDD" id="cd00667">
    <property type="entry name" value="ring_hydroxylating_dioxygenases_beta"/>
    <property type="match status" value="1"/>
</dbReference>
<dbReference type="SUPFAM" id="SSF54427">
    <property type="entry name" value="NTF2-like"/>
    <property type="match status" value="1"/>
</dbReference>
<dbReference type="PANTHER" id="PTHR41534">
    <property type="entry name" value="BLR3401 PROTEIN"/>
    <property type="match status" value="1"/>
</dbReference>
<dbReference type="Pfam" id="PF00866">
    <property type="entry name" value="Ring_hydroxyl_B"/>
    <property type="match status" value="1"/>
</dbReference>
<evidence type="ECO:0000256" key="1">
    <source>
        <dbReference type="ARBA" id="ARBA00009570"/>
    </source>
</evidence>
<dbReference type="Gene3D" id="3.10.450.50">
    <property type="match status" value="1"/>
</dbReference>
<dbReference type="PANTHER" id="PTHR41534:SF2">
    <property type="entry name" value="3-PHENYLPROPIONATE_CINNAMIC ACID DIOXYGENASE SUBUNIT BETA"/>
    <property type="match status" value="1"/>
</dbReference>
<organism evidence="3 4">
    <name type="scientific">Mycobacterium [tuberculosis] TKK-01-0051</name>
    <dbReference type="NCBI Taxonomy" id="1324261"/>
    <lineage>
        <taxon>Bacteria</taxon>
        <taxon>Bacillati</taxon>
        <taxon>Actinomycetota</taxon>
        <taxon>Actinomycetes</taxon>
        <taxon>Mycobacteriales</taxon>
        <taxon>Mycobacteriaceae</taxon>
        <taxon>Mycobacterium</taxon>
        <taxon>Mycobacterium avium complex (MAC)</taxon>
    </lineage>
</organism>
<comment type="similarity">
    <text evidence="1">Belongs to the bacterial ring-hydroxylating dioxygenase beta subunit family.</text>
</comment>
<gene>
    <name evidence="3" type="ORF">K875_00042</name>
</gene>
<dbReference type="PATRIC" id="fig|1324261.3.peg.43"/>
<dbReference type="GO" id="GO:0019380">
    <property type="term" value="P:3-phenylpropionate catabolic process"/>
    <property type="evidence" value="ECO:0007669"/>
    <property type="project" value="TreeGrafter"/>
</dbReference>
<dbReference type="GO" id="GO:0016491">
    <property type="term" value="F:oxidoreductase activity"/>
    <property type="evidence" value="ECO:0007669"/>
    <property type="project" value="UniProtKB-KW"/>
</dbReference>
<keyword evidence="2" id="KW-0560">Oxidoreductase</keyword>
<dbReference type="AlphaFoldDB" id="A0A051UJH3"/>
<dbReference type="InterPro" id="IPR000391">
    <property type="entry name" value="Rng_hydr_dOase-bsu"/>
</dbReference>
<dbReference type="InterPro" id="IPR032710">
    <property type="entry name" value="NTF2-like_dom_sf"/>
</dbReference>
<reference evidence="3 4" key="1">
    <citation type="submission" date="2014-04" db="EMBL/GenBank/DDBJ databases">
        <title>The Genome Sequence of Mycobacterium tuberculosis TKK-01-0051.</title>
        <authorList>
            <consortium name="The Broad Institute Genomics Platform"/>
            <consortium name="The Broad Institute Genome Sequencing Center for Infectious Disease"/>
            <person name="Earl A.M."/>
            <person name="Cohen K."/>
            <person name="Pym A."/>
            <person name="Bishai W."/>
            <person name="Maharaj K."/>
            <person name="Desjardins C."/>
            <person name="Abeel T."/>
            <person name="Young S."/>
            <person name="Zeng Q."/>
            <person name="Gargeya S."/>
            <person name="Abouelleil A."/>
            <person name="Alvarado L."/>
            <person name="Chapman S.B."/>
            <person name="Gainer-Dewar J."/>
            <person name="Goldberg J."/>
            <person name="Griggs A."/>
            <person name="Gujja S."/>
            <person name="Hansen M."/>
            <person name="Howarth C."/>
            <person name="Imamovic A."/>
            <person name="Larimer J."/>
            <person name="Murphy C."/>
            <person name="Naylor J."/>
            <person name="Pearson M."/>
            <person name="Poon T.W."/>
            <person name="Priest M."/>
            <person name="Roberts A."/>
            <person name="Saif S."/>
            <person name="Shea T."/>
            <person name="Sykes S."/>
            <person name="Wortman J."/>
            <person name="Nusbaum C."/>
            <person name="Birren B."/>
        </authorList>
    </citation>
    <scope>NUCLEOTIDE SEQUENCE [LARGE SCALE GENOMIC DNA]</scope>
    <source>
        <strain evidence="3 4">TKK-01-0051</strain>
    </source>
</reference>
<accession>A0A051UJH3</accession>